<proteinExistence type="predicted"/>
<gene>
    <name evidence="1" type="ORF">TNIN_61501</name>
</gene>
<evidence type="ECO:0000313" key="2">
    <source>
        <dbReference type="Proteomes" id="UP000886998"/>
    </source>
</evidence>
<protein>
    <submittedName>
        <fullName evidence="1">Uncharacterized protein</fullName>
    </submittedName>
</protein>
<organism evidence="1 2">
    <name type="scientific">Trichonephila inaurata madagascariensis</name>
    <dbReference type="NCBI Taxonomy" id="2747483"/>
    <lineage>
        <taxon>Eukaryota</taxon>
        <taxon>Metazoa</taxon>
        <taxon>Ecdysozoa</taxon>
        <taxon>Arthropoda</taxon>
        <taxon>Chelicerata</taxon>
        <taxon>Arachnida</taxon>
        <taxon>Araneae</taxon>
        <taxon>Araneomorphae</taxon>
        <taxon>Entelegynae</taxon>
        <taxon>Araneoidea</taxon>
        <taxon>Nephilidae</taxon>
        <taxon>Trichonephila</taxon>
        <taxon>Trichonephila inaurata</taxon>
    </lineage>
</organism>
<keyword evidence="2" id="KW-1185">Reference proteome</keyword>
<evidence type="ECO:0000313" key="1">
    <source>
        <dbReference type="EMBL" id="GFY61177.1"/>
    </source>
</evidence>
<dbReference type="EMBL" id="BMAV01013469">
    <property type="protein sequence ID" value="GFY61177.1"/>
    <property type="molecule type" value="Genomic_DNA"/>
</dbReference>
<reference evidence="1" key="1">
    <citation type="submission" date="2020-08" db="EMBL/GenBank/DDBJ databases">
        <title>Multicomponent nature underlies the extraordinary mechanical properties of spider dragline silk.</title>
        <authorList>
            <person name="Kono N."/>
            <person name="Nakamura H."/>
            <person name="Mori M."/>
            <person name="Yoshida Y."/>
            <person name="Ohtoshi R."/>
            <person name="Malay A.D."/>
            <person name="Moran D.A.P."/>
            <person name="Tomita M."/>
            <person name="Numata K."/>
            <person name="Arakawa K."/>
        </authorList>
    </citation>
    <scope>NUCLEOTIDE SEQUENCE</scope>
</reference>
<name>A0A8X6XVU7_9ARAC</name>
<comment type="caution">
    <text evidence="1">The sequence shown here is derived from an EMBL/GenBank/DDBJ whole genome shotgun (WGS) entry which is preliminary data.</text>
</comment>
<dbReference type="AlphaFoldDB" id="A0A8X6XVU7"/>
<sequence length="133" mass="15011">MKALDLYSILIWEASSAHYNQVISLKATVKLGLKLSLLASLSEALSYYHQVNIKTMVSFICRYIILFYNTGNIIVGCLKEKHITPVKCPEPFPEEPLRVCIGLLGQRISVLNPRFMLDLEHLRALVDGLYSDA</sequence>
<dbReference type="Proteomes" id="UP000886998">
    <property type="component" value="Unassembled WGS sequence"/>
</dbReference>
<accession>A0A8X6XVU7</accession>